<protein>
    <submittedName>
        <fullName evidence="11">ABC transporter ATP-binding protein</fullName>
    </submittedName>
</protein>
<dbReference type="RefSeq" id="WP_087229834.1">
    <property type="nucleotide sequence ID" value="NZ_JAKNHQ010000008.1"/>
</dbReference>
<keyword evidence="5" id="KW-0997">Cell inner membrane</keyword>
<comment type="subcellular location">
    <subcellularLocation>
        <location evidence="1">Cell membrane</location>
        <topology evidence="1">Peripheral membrane protein</topology>
    </subcellularLocation>
</comment>
<evidence type="ECO:0000256" key="1">
    <source>
        <dbReference type="ARBA" id="ARBA00004202"/>
    </source>
</evidence>
<evidence type="ECO:0000256" key="2">
    <source>
        <dbReference type="ARBA" id="ARBA00005417"/>
    </source>
</evidence>
<dbReference type="PROSITE" id="PS50893">
    <property type="entry name" value="ABC_TRANSPORTER_2"/>
    <property type="match status" value="1"/>
</dbReference>
<dbReference type="PANTHER" id="PTHR43297:SF14">
    <property type="entry name" value="ATPASE AAA-TYPE CORE DOMAIN-CONTAINING PROTEIN"/>
    <property type="match status" value="1"/>
</dbReference>
<reference evidence="11 12" key="1">
    <citation type="submission" date="2022-01" db="EMBL/GenBank/DDBJ databases">
        <title>Collection of gut derived symbiotic bacterial strains cultured from healthy donors.</title>
        <authorList>
            <person name="Lin H."/>
            <person name="Kohout C."/>
            <person name="Waligurski E."/>
            <person name="Pamer E.G."/>
        </authorList>
    </citation>
    <scope>NUCLEOTIDE SEQUENCE [LARGE SCALE GENOMIC DNA]</scope>
    <source>
        <strain evidence="11 12">DFI.7.58</strain>
    </source>
</reference>
<name>A0ABS9MIW0_9FIRM</name>
<dbReference type="Gene3D" id="3.40.50.300">
    <property type="entry name" value="P-loop containing nucleotide triphosphate hydrolases"/>
    <property type="match status" value="1"/>
</dbReference>
<sequence length="340" mass="37873">MNTEDTLLDIEDLHVSFFTPAGEVKAVTSVTYSMKYGEVLGIVGESGSGKSVSAYSLMGIIADPGKIVGGTISFNGHEHMEKMTEKEFRKIRGSEISIIFQDPMTSLNPVYTIGNQLIEMLRLHTTKTKKECWDRAVELLHLVGMNEPEKRMKQYPHEFSGGMRQRVMIAMALACEPKLLIADEPTTALDVTIQAQILELMVELKKKINMSVIIITHDLGVVSDVCDRIAVMYAGKIVEIGSTDDIFYNPQHCYTLGLLKSIPKIHEDEHERLIPIEGTPVDLLNPPAGCPFASRCDKCMKICLREMPPYTEISEGHVSACWLIQKRQMEEAKAEGGKEA</sequence>
<dbReference type="InterPro" id="IPR050388">
    <property type="entry name" value="ABC_Ni/Peptide_Import"/>
</dbReference>
<evidence type="ECO:0000256" key="5">
    <source>
        <dbReference type="ARBA" id="ARBA00022519"/>
    </source>
</evidence>
<evidence type="ECO:0000256" key="6">
    <source>
        <dbReference type="ARBA" id="ARBA00022741"/>
    </source>
</evidence>
<evidence type="ECO:0000313" key="12">
    <source>
        <dbReference type="Proteomes" id="UP001298681"/>
    </source>
</evidence>
<dbReference type="Pfam" id="PF00005">
    <property type="entry name" value="ABC_tran"/>
    <property type="match status" value="1"/>
</dbReference>
<evidence type="ECO:0000256" key="7">
    <source>
        <dbReference type="ARBA" id="ARBA00022840"/>
    </source>
</evidence>
<dbReference type="CDD" id="cd03257">
    <property type="entry name" value="ABC_NikE_OppD_transporters"/>
    <property type="match status" value="1"/>
</dbReference>
<gene>
    <name evidence="11" type="ORF">L0P57_07310</name>
</gene>
<dbReference type="SMART" id="SM00382">
    <property type="entry name" value="AAA"/>
    <property type="match status" value="1"/>
</dbReference>
<dbReference type="EMBL" id="JAKNHQ010000008">
    <property type="protein sequence ID" value="MCG4610740.1"/>
    <property type="molecule type" value="Genomic_DNA"/>
</dbReference>
<dbReference type="InterPro" id="IPR027417">
    <property type="entry name" value="P-loop_NTPase"/>
</dbReference>
<dbReference type="PROSITE" id="PS00211">
    <property type="entry name" value="ABC_TRANSPORTER_1"/>
    <property type="match status" value="1"/>
</dbReference>
<keyword evidence="12" id="KW-1185">Reference proteome</keyword>
<organism evidence="11 12">
    <name type="scientific">Anaeromassilibacillus senegalensis</name>
    <dbReference type="NCBI Taxonomy" id="1673717"/>
    <lineage>
        <taxon>Bacteria</taxon>
        <taxon>Bacillati</taxon>
        <taxon>Bacillota</taxon>
        <taxon>Clostridia</taxon>
        <taxon>Eubacteriales</taxon>
        <taxon>Acutalibacteraceae</taxon>
        <taxon>Anaeromassilibacillus</taxon>
    </lineage>
</organism>
<comment type="similarity">
    <text evidence="2">Belongs to the ABC transporter superfamily.</text>
</comment>
<dbReference type="SUPFAM" id="SSF52540">
    <property type="entry name" value="P-loop containing nucleoside triphosphate hydrolases"/>
    <property type="match status" value="1"/>
</dbReference>
<dbReference type="NCBIfam" id="TIGR01727">
    <property type="entry name" value="oligo_HPY"/>
    <property type="match status" value="1"/>
</dbReference>
<dbReference type="InterPro" id="IPR013563">
    <property type="entry name" value="Oligopep_ABC_C"/>
</dbReference>
<evidence type="ECO:0000256" key="9">
    <source>
        <dbReference type="ARBA" id="ARBA00023136"/>
    </source>
</evidence>
<dbReference type="InterPro" id="IPR017871">
    <property type="entry name" value="ABC_transporter-like_CS"/>
</dbReference>
<keyword evidence="6" id="KW-0547">Nucleotide-binding</keyword>
<keyword evidence="9" id="KW-0472">Membrane</keyword>
<dbReference type="GO" id="GO:0005524">
    <property type="term" value="F:ATP binding"/>
    <property type="evidence" value="ECO:0007669"/>
    <property type="project" value="UniProtKB-KW"/>
</dbReference>
<keyword evidence="4" id="KW-1003">Cell membrane</keyword>
<accession>A0ABS9MIW0</accession>
<keyword evidence="3" id="KW-0813">Transport</keyword>
<dbReference type="InterPro" id="IPR003439">
    <property type="entry name" value="ABC_transporter-like_ATP-bd"/>
</dbReference>
<dbReference type="InterPro" id="IPR003593">
    <property type="entry name" value="AAA+_ATPase"/>
</dbReference>
<evidence type="ECO:0000259" key="10">
    <source>
        <dbReference type="PROSITE" id="PS50893"/>
    </source>
</evidence>
<keyword evidence="8" id="KW-1278">Translocase</keyword>
<feature type="domain" description="ABC transporter" evidence="10">
    <location>
        <begin position="8"/>
        <end position="259"/>
    </location>
</feature>
<dbReference type="PANTHER" id="PTHR43297">
    <property type="entry name" value="OLIGOPEPTIDE TRANSPORT ATP-BINDING PROTEIN APPD"/>
    <property type="match status" value="1"/>
</dbReference>
<evidence type="ECO:0000256" key="8">
    <source>
        <dbReference type="ARBA" id="ARBA00022967"/>
    </source>
</evidence>
<dbReference type="Pfam" id="PF08352">
    <property type="entry name" value="oligo_HPY"/>
    <property type="match status" value="1"/>
</dbReference>
<evidence type="ECO:0000256" key="4">
    <source>
        <dbReference type="ARBA" id="ARBA00022475"/>
    </source>
</evidence>
<keyword evidence="7 11" id="KW-0067">ATP-binding</keyword>
<dbReference type="Proteomes" id="UP001298681">
    <property type="component" value="Unassembled WGS sequence"/>
</dbReference>
<proteinExistence type="inferred from homology"/>
<evidence type="ECO:0000313" key="11">
    <source>
        <dbReference type="EMBL" id="MCG4610740.1"/>
    </source>
</evidence>
<evidence type="ECO:0000256" key="3">
    <source>
        <dbReference type="ARBA" id="ARBA00022448"/>
    </source>
</evidence>
<comment type="caution">
    <text evidence="11">The sequence shown here is derived from an EMBL/GenBank/DDBJ whole genome shotgun (WGS) entry which is preliminary data.</text>
</comment>